<dbReference type="InterPro" id="IPR017497">
    <property type="entry name" value="BchO"/>
</dbReference>
<dbReference type="InterPro" id="IPR029058">
    <property type="entry name" value="AB_hydrolase_fold"/>
</dbReference>
<name>A0A6G7VFQ2_9GAMM</name>
<sequence length="300" mass="32532">MANPDRPDWEQAGRDWPNRSASAFISVGGVRWHVQRLGQGPCLLLLHGTGASTHSWRDLAPLLAKVFTIIAPDLPGHGFTTAPSPTQMTLPGMAALVGALLKALAVQPDLVLGHSAGAAIAIQARLDNHLAPRGIISLNGALLPWRGLPGHLFTPAAKLFATNSLVARWFAWRARDRRVIERLIASTGSTLDARGAELYQRLIQHPAHVWAALSMMANWDLGLMEQGLPRLDTPLFLIVGLNDTTVSPREARRVRTSCRPDAELFELPGLGHLAHEEQPQAVAALVKRIAAQLELTRTNS</sequence>
<organism evidence="2 3">
    <name type="scientific">Caldichromatium japonicum</name>
    <dbReference type="NCBI Taxonomy" id="2699430"/>
    <lineage>
        <taxon>Bacteria</taxon>
        <taxon>Pseudomonadati</taxon>
        <taxon>Pseudomonadota</taxon>
        <taxon>Gammaproteobacteria</taxon>
        <taxon>Chromatiales</taxon>
        <taxon>Chromatiaceae</taxon>
        <taxon>Caldichromatium</taxon>
    </lineage>
</organism>
<dbReference type="Gene3D" id="3.40.50.1820">
    <property type="entry name" value="alpha/beta hydrolase"/>
    <property type="match status" value="1"/>
</dbReference>
<protein>
    <submittedName>
        <fullName evidence="2">Alpha/beta fold hydrolase</fullName>
    </submittedName>
</protein>
<proteinExistence type="predicted"/>
<dbReference type="KEGG" id="cjap:GWK36_12680"/>
<dbReference type="NCBIfam" id="TIGR03056">
    <property type="entry name" value="bchO_mg_che_rel"/>
    <property type="match status" value="1"/>
</dbReference>
<dbReference type="PANTHER" id="PTHR43798">
    <property type="entry name" value="MONOACYLGLYCEROL LIPASE"/>
    <property type="match status" value="1"/>
</dbReference>
<keyword evidence="2" id="KW-0378">Hydrolase</keyword>
<dbReference type="InterPro" id="IPR050266">
    <property type="entry name" value="AB_hydrolase_sf"/>
</dbReference>
<gene>
    <name evidence="2" type="ORF">GWK36_12680</name>
</gene>
<evidence type="ECO:0000313" key="2">
    <source>
        <dbReference type="EMBL" id="QIK38695.1"/>
    </source>
</evidence>
<accession>A0A6G7VFQ2</accession>
<dbReference type="Proteomes" id="UP000502699">
    <property type="component" value="Chromosome"/>
</dbReference>
<dbReference type="AlphaFoldDB" id="A0A6G7VFQ2"/>
<feature type="domain" description="AB hydrolase-1" evidence="1">
    <location>
        <begin position="43"/>
        <end position="284"/>
    </location>
</feature>
<evidence type="ECO:0000313" key="3">
    <source>
        <dbReference type="Proteomes" id="UP000502699"/>
    </source>
</evidence>
<dbReference type="EMBL" id="CP048029">
    <property type="protein sequence ID" value="QIK38695.1"/>
    <property type="molecule type" value="Genomic_DNA"/>
</dbReference>
<dbReference type="InterPro" id="IPR000073">
    <property type="entry name" value="AB_hydrolase_1"/>
</dbReference>
<reference evidence="3" key="1">
    <citation type="submission" date="2020-01" db="EMBL/GenBank/DDBJ databases">
        <title>Caldichromatium gen. nov., sp. nov., a thermophilic purple sulfur bacterium member of the family Chromatiaceae isolated from Nakabusa hot spring, Japan.</title>
        <authorList>
            <person name="Saini M.K."/>
            <person name="Hanada S."/>
            <person name="Tank M."/>
        </authorList>
    </citation>
    <scope>NUCLEOTIDE SEQUENCE [LARGE SCALE GENOMIC DNA]</scope>
    <source>
        <strain evidence="3">No.7</strain>
    </source>
</reference>
<dbReference type="RefSeq" id="WP_166271618.1">
    <property type="nucleotide sequence ID" value="NZ_CP048029.1"/>
</dbReference>
<dbReference type="GO" id="GO:0016787">
    <property type="term" value="F:hydrolase activity"/>
    <property type="evidence" value="ECO:0007669"/>
    <property type="project" value="UniProtKB-KW"/>
</dbReference>
<keyword evidence="3" id="KW-1185">Reference proteome</keyword>
<dbReference type="Pfam" id="PF12697">
    <property type="entry name" value="Abhydrolase_6"/>
    <property type="match status" value="1"/>
</dbReference>
<dbReference type="PANTHER" id="PTHR43798:SF33">
    <property type="entry name" value="HYDROLASE, PUTATIVE (AFU_ORTHOLOGUE AFUA_2G14860)-RELATED"/>
    <property type="match status" value="1"/>
</dbReference>
<evidence type="ECO:0000259" key="1">
    <source>
        <dbReference type="Pfam" id="PF12697"/>
    </source>
</evidence>
<dbReference type="SUPFAM" id="SSF53474">
    <property type="entry name" value="alpha/beta-Hydrolases"/>
    <property type="match status" value="1"/>
</dbReference>
<dbReference type="GO" id="GO:0016020">
    <property type="term" value="C:membrane"/>
    <property type="evidence" value="ECO:0007669"/>
    <property type="project" value="TreeGrafter"/>
</dbReference>